<evidence type="ECO:0000256" key="1">
    <source>
        <dbReference type="ARBA" id="ARBA00004141"/>
    </source>
</evidence>
<dbReference type="PROSITE" id="PS50283">
    <property type="entry name" value="NA_SOLUT_SYMP_3"/>
    <property type="match status" value="1"/>
</dbReference>
<dbReference type="EMBL" id="RYDJ01000004">
    <property type="protein sequence ID" value="RTZ06059.1"/>
    <property type="molecule type" value="Genomic_DNA"/>
</dbReference>
<feature type="transmembrane region" description="Helical" evidence="9">
    <location>
        <begin position="184"/>
        <end position="205"/>
    </location>
</feature>
<proteinExistence type="inferred from homology"/>
<feature type="transmembrane region" description="Helical" evidence="9">
    <location>
        <begin position="73"/>
        <end position="93"/>
    </location>
</feature>
<dbReference type="InterPro" id="IPR001734">
    <property type="entry name" value="Na/solute_symporter"/>
</dbReference>
<dbReference type="InterPro" id="IPR038377">
    <property type="entry name" value="Na/Glc_symporter_sf"/>
</dbReference>
<dbReference type="Gene3D" id="1.20.1730.10">
    <property type="entry name" value="Sodium/glucose cotransporter"/>
    <property type="match status" value="1"/>
</dbReference>
<comment type="caution">
    <text evidence="10">The sequence shown here is derived from an EMBL/GenBank/DDBJ whole genome shotgun (WGS) entry which is preliminary data.</text>
</comment>
<dbReference type="PANTHER" id="PTHR48086:SF7">
    <property type="entry name" value="SODIUM-SOLUTE SYMPORTER-RELATED"/>
    <property type="match status" value="1"/>
</dbReference>
<feature type="transmembrane region" description="Helical" evidence="9">
    <location>
        <begin position="225"/>
        <end position="248"/>
    </location>
</feature>
<evidence type="ECO:0000256" key="9">
    <source>
        <dbReference type="SAM" id="Phobius"/>
    </source>
</evidence>
<reference evidence="10 11" key="1">
    <citation type="submission" date="2018-12" db="EMBL/GenBank/DDBJ databases">
        <title>Flavobacterium sp. nov., isolated from glacier ice.</title>
        <authorList>
            <person name="Liu Q."/>
            <person name="Xin Y.-H."/>
        </authorList>
    </citation>
    <scope>NUCLEOTIDE SEQUENCE [LARGE SCALE GENOMIC DNA]</scope>
    <source>
        <strain evidence="10 11">RB1N8</strain>
    </source>
</reference>
<evidence type="ECO:0000313" key="10">
    <source>
        <dbReference type="EMBL" id="RTZ06059.1"/>
    </source>
</evidence>
<organism evidence="10 11">
    <name type="scientific">Flavobacterium bomense</name>
    <dbReference type="NCBI Taxonomy" id="2497483"/>
    <lineage>
        <taxon>Bacteria</taxon>
        <taxon>Pseudomonadati</taxon>
        <taxon>Bacteroidota</taxon>
        <taxon>Flavobacteriia</taxon>
        <taxon>Flavobacteriales</taxon>
        <taxon>Flavobacteriaceae</taxon>
        <taxon>Flavobacterium</taxon>
    </lineage>
</organism>
<protein>
    <submittedName>
        <fullName evidence="10">Sodium:solute symporter family protein</fullName>
    </submittedName>
</protein>
<feature type="transmembrane region" description="Helical" evidence="9">
    <location>
        <begin position="424"/>
        <end position="442"/>
    </location>
</feature>
<evidence type="ECO:0000256" key="5">
    <source>
        <dbReference type="ARBA" id="ARBA00022692"/>
    </source>
</evidence>
<keyword evidence="7 9" id="KW-0472">Membrane</keyword>
<feature type="transmembrane region" description="Helical" evidence="9">
    <location>
        <begin position="395"/>
        <end position="417"/>
    </location>
</feature>
<evidence type="ECO:0000256" key="4">
    <source>
        <dbReference type="ARBA" id="ARBA00022475"/>
    </source>
</evidence>
<evidence type="ECO:0000256" key="2">
    <source>
        <dbReference type="ARBA" id="ARBA00006434"/>
    </source>
</evidence>
<feature type="transmembrane region" description="Helical" evidence="9">
    <location>
        <begin position="45"/>
        <end position="67"/>
    </location>
</feature>
<name>A0A3S0MJE9_9FLAO</name>
<dbReference type="CDD" id="cd10322">
    <property type="entry name" value="SLC5sbd"/>
    <property type="match status" value="1"/>
</dbReference>
<evidence type="ECO:0000256" key="7">
    <source>
        <dbReference type="ARBA" id="ARBA00023136"/>
    </source>
</evidence>
<dbReference type="InterPro" id="IPR050277">
    <property type="entry name" value="Sodium:Solute_Symporter"/>
</dbReference>
<evidence type="ECO:0000256" key="6">
    <source>
        <dbReference type="ARBA" id="ARBA00022989"/>
    </source>
</evidence>
<evidence type="ECO:0000256" key="8">
    <source>
        <dbReference type="RuleBase" id="RU362091"/>
    </source>
</evidence>
<keyword evidence="5 9" id="KW-0812">Transmembrane</keyword>
<feature type="transmembrane region" description="Helical" evidence="9">
    <location>
        <begin position="114"/>
        <end position="133"/>
    </location>
</feature>
<feature type="transmembrane region" description="Helical" evidence="9">
    <location>
        <begin position="370"/>
        <end position="389"/>
    </location>
</feature>
<dbReference type="RefSeq" id="WP_126462574.1">
    <property type="nucleotide sequence ID" value="NZ_RYDJ01000004.1"/>
</dbReference>
<comment type="similarity">
    <text evidence="2 8">Belongs to the sodium:solute symporter (SSF) (TC 2.A.21) family.</text>
</comment>
<evidence type="ECO:0000256" key="3">
    <source>
        <dbReference type="ARBA" id="ARBA00022448"/>
    </source>
</evidence>
<feature type="transmembrane region" description="Helical" evidence="9">
    <location>
        <begin position="269"/>
        <end position="290"/>
    </location>
</feature>
<evidence type="ECO:0000313" key="11">
    <source>
        <dbReference type="Proteomes" id="UP000280825"/>
    </source>
</evidence>
<comment type="subcellular location">
    <subcellularLocation>
        <location evidence="1">Membrane</location>
        <topology evidence="1">Multi-pass membrane protein</topology>
    </subcellularLocation>
</comment>
<dbReference type="PROSITE" id="PS00456">
    <property type="entry name" value="NA_SOLUT_SYMP_1"/>
    <property type="match status" value="1"/>
</dbReference>
<dbReference type="GO" id="GO:0046942">
    <property type="term" value="P:carboxylic acid transport"/>
    <property type="evidence" value="ECO:0007669"/>
    <property type="project" value="UniProtKB-ARBA"/>
</dbReference>
<dbReference type="InterPro" id="IPR018212">
    <property type="entry name" value="Na/solute_symporter_CS"/>
</dbReference>
<keyword evidence="6 9" id="KW-1133">Transmembrane helix</keyword>
<dbReference type="AlphaFoldDB" id="A0A3S0MJE9"/>
<feature type="transmembrane region" description="Helical" evidence="9">
    <location>
        <begin position="458"/>
        <end position="476"/>
    </location>
</feature>
<dbReference type="Pfam" id="PF00474">
    <property type="entry name" value="SSF"/>
    <property type="match status" value="1"/>
</dbReference>
<feature type="transmembrane region" description="Helical" evidence="9">
    <location>
        <begin position="310"/>
        <end position="333"/>
    </location>
</feature>
<feature type="transmembrane region" description="Helical" evidence="9">
    <location>
        <begin position="153"/>
        <end position="172"/>
    </location>
</feature>
<feature type="transmembrane region" description="Helical" evidence="9">
    <location>
        <begin position="6"/>
        <end position="24"/>
    </location>
</feature>
<dbReference type="GO" id="GO:0005886">
    <property type="term" value="C:plasma membrane"/>
    <property type="evidence" value="ECO:0007669"/>
    <property type="project" value="TreeGrafter"/>
</dbReference>
<keyword evidence="11" id="KW-1185">Reference proteome</keyword>
<gene>
    <name evidence="10" type="ORF">EKL98_05930</name>
</gene>
<dbReference type="Proteomes" id="UP000280825">
    <property type="component" value="Unassembled WGS sequence"/>
</dbReference>
<accession>A0A3S0MJE9</accession>
<keyword evidence="3" id="KW-0813">Transport</keyword>
<dbReference type="PANTHER" id="PTHR48086">
    <property type="entry name" value="SODIUM/PROLINE SYMPORTER-RELATED"/>
    <property type="match status" value="1"/>
</dbReference>
<sequence length="490" mass="53336">MHLIDYAIFVVYMLVMLGVGVYFFNKNKTAEDFYVSGRNMNSWHIGLSVVATDVGGGFSIGLGGLGFTMGISGSWMLFTGLLGAWLSAVFLIPKVSALGHKYKFFTFPQIFDHFYNAKVALLAGIISAIGYLGFTSSQVLAGAKLASATIEGLNLQTALIVMGLIAVIYTAIGGLKAVIYTDTIQWLVLIGGLVFIGIPVAYNAVGGYEAIKTTLAPEYLSLTNVKWYQILNWSITIIPIWFVGMTLYQRIYASKGEKEAKKAWLIAGVFEWPIMAFMGVILGMLAKVAANKGMFDGITDAANMDSEMGLPILLATILPVGLMGLMLSSYFSAILSTADSCLMAASGNIVTDIIAKFSKKELSHKKELRLSQLVTLIVGLLAILIASQMQNVLELMLYSYAFMVSGLFVPVIGALFWKKSHPTAAFWSMLFGGATTILLIVTENKLPLDLKLPEHLDANLYGISISLILFVTISLYHHNKKERQNGIQTN</sequence>
<dbReference type="GO" id="GO:0022857">
    <property type="term" value="F:transmembrane transporter activity"/>
    <property type="evidence" value="ECO:0007669"/>
    <property type="project" value="InterPro"/>
</dbReference>
<keyword evidence="4" id="KW-1003">Cell membrane</keyword>